<evidence type="ECO:0000313" key="2">
    <source>
        <dbReference type="Proteomes" id="UP001595690"/>
    </source>
</evidence>
<evidence type="ECO:0000313" key="1">
    <source>
        <dbReference type="EMBL" id="MFC3895270.1"/>
    </source>
</evidence>
<accession>A0ABV8BZS3</accession>
<keyword evidence="2" id="KW-1185">Reference proteome</keyword>
<reference evidence="2" key="1">
    <citation type="journal article" date="2019" name="Int. J. Syst. Evol. Microbiol.">
        <title>The Global Catalogue of Microorganisms (GCM) 10K type strain sequencing project: providing services to taxonomists for standard genome sequencing and annotation.</title>
        <authorList>
            <consortium name="The Broad Institute Genomics Platform"/>
            <consortium name="The Broad Institute Genome Sequencing Center for Infectious Disease"/>
            <person name="Wu L."/>
            <person name="Ma J."/>
        </authorList>
    </citation>
    <scope>NUCLEOTIDE SEQUENCE [LARGE SCALE GENOMIC DNA]</scope>
    <source>
        <strain evidence="2">CGMCC 4.7405</strain>
    </source>
</reference>
<dbReference type="RefSeq" id="WP_382376815.1">
    <property type="nucleotide sequence ID" value="NZ_JBHRZI010000023.1"/>
</dbReference>
<organism evidence="1 2">
    <name type="scientific">Lentzea rhizosphaerae</name>
    <dbReference type="NCBI Taxonomy" id="2041025"/>
    <lineage>
        <taxon>Bacteria</taxon>
        <taxon>Bacillati</taxon>
        <taxon>Actinomycetota</taxon>
        <taxon>Actinomycetes</taxon>
        <taxon>Pseudonocardiales</taxon>
        <taxon>Pseudonocardiaceae</taxon>
        <taxon>Lentzea</taxon>
    </lineage>
</organism>
<sequence>MTDFADWMAEYQQLQQSNAAITDDWVRLRRELADLLEEIEREAAANSVQIHNGEGETR</sequence>
<proteinExistence type="predicted"/>
<gene>
    <name evidence="1" type="ORF">ACFOWZ_27645</name>
</gene>
<protein>
    <submittedName>
        <fullName evidence="1">Uncharacterized protein</fullName>
    </submittedName>
</protein>
<name>A0ABV8BZS3_9PSEU</name>
<dbReference type="Proteomes" id="UP001595690">
    <property type="component" value="Unassembled WGS sequence"/>
</dbReference>
<dbReference type="EMBL" id="JBHRZI010000023">
    <property type="protein sequence ID" value="MFC3895270.1"/>
    <property type="molecule type" value="Genomic_DNA"/>
</dbReference>
<comment type="caution">
    <text evidence="1">The sequence shown here is derived from an EMBL/GenBank/DDBJ whole genome shotgun (WGS) entry which is preliminary data.</text>
</comment>